<organism evidence="2 3">
    <name type="scientific">Chryseobacterium taklimakanense</name>
    <dbReference type="NCBI Taxonomy" id="536441"/>
    <lineage>
        <taxon>Bacteria</taxon>
        <taxon>Pseudomonadati</taxon>
        <taxon>Bacteroidota</taxon>
        <taxon>Flavobacteriia</taxon>
        <taxon>Flavobacteriales</taxon>
        <taxon>Weeksellaceae</taxon>
        <taxon>Chryseobacterium group</taxon>
        <taxon>Chryseobacterium</taxon>
    </lineage>
</organism>
<proteinExistence type="predicted"/>
<dbReference type="Proteomes" id="UP000282297">
    <property type="component" value="Chromosome"/>
</dbReference>
<reference evidence="3" key="1">
    <citation type="submission" date="2018-11" db="EMBL/GenBank/DDBJ databases">
        <title>Proposal to divide the Flavobacteriaceae and reorganize its genera based on Amino Acid Identity values calculated from whole genome sequences.</title>
        <authorList>
            <person name="Nicholson A.C."/>
            <person name="Gulvik C.A."/>
            <person name="Whitney A.M."/>
            <person name="Humrighouse B.W."/>
            <person name="Bell M."/>
            <person name="Holmes B."/>
            <person name="Steigerwalt A.B."/>
            <person name="Villarma A."/>
            <person name="Sheth M."/>
            <person name="Batra D."/>
            <person name="Pryor J."/>
            <person name="Bernardet J.-F."/>
            <person name="Hugo C."/>
            <person name="Kampfer P."/>
            <person name="Newman J.D."/>
            <person name="McQuiston J.R."/>
        </authorList>
    </citation>
    <scope>NUCLEOTIDE SEQUENCE [LARGE SCALE GENOMIC DNA]</scope>
    <source>
        <strain evidence="3">H4753</strain>
    </source>
</reference>
<protein>
    <submittedName>
        <fullName evidence="2">Transcriptional regulator</fullName>
    </submittedName>
</protein>
<evidence type="ECO:0000313" key="2">
    <source>
        <dbReference type="EMBL" id="AZI20629.1"/>
    </source>
</evidence>
<feature type="region of interest" description="Disordered" evidence="1">
    <location>
        <begin position="264"/>
        <end position="287"/>
    </location>
</feature>
<accession>A0A3G8WJ81</accession>
<dbReference type="EMBL" id="CP034171">
    <property type="protein sequence ID" value="AZI20629.1"/>
    <property type="molecule type" value="Genomic_DNA"/>
</dbReference>
<gene>
    <name evidence="2" type="ORF">EIH08_07805</name>
</gene>
<feature type="compositionally biased region" description="Polar residues" evidence="1">
    <location>
        <begin position="276"/>
        <end position="287"/>
    </location>
</feature>
<sequence length="287" mass="33294">MNYIAHLTGFYDKILRDDRISSTHISLYMALFQFWNDQRFRKSIIIQRSEIMDLSKIRSVATYHKGMRELHQYGYIIYEPSYNPFAGSRVTITTTSLTMSLNAELLSEDVAVSTSDFEPQIERYRSETSSNSELLNEPYTNIKSNTNNKPCVYGHPQSLKFEPGDNFDADAEKKEKLREKKKDEIENSSQAKMIYPAPKFRKPQISEVKMYFAEKDQPSEEAEKFYNHYESNGWLVGGKAEMKNWQAAARNWILNTKKFSGGFLAKNRSPEPRHLNASTGKSYQNKL</sequence>
<evidence type="ECO:0000256" key="1">
    <source>
        <dbReference type="SAM" id="MobiDB-lite"/>
    </source>
</evidence>
<dbReference type="AlphaFoldDB" id="A0A3G8WJ81"/>
<name>A0A3G8WJ81_9FLAO</name>
<dbReference type="RefSeq" id="WP_124784819.1">
    <property type="nucleotide sequence ID" value="NZ_CP034171.1"/>
</dbReference>
<evidence type="ECO:0000313" key="3">
    <source>
        <dbReference type="Proteomes" id="UP000282297"/>
    </source>
</evidence>